<evidence type="ECO:0000313" key="2">
    <source>
        <dbReference type="EMBL" id="MDQ0546735.1"/>
    </source>
</evidence>
<gene>
    <name evidence="2" type="ORF">QO001_005687</name>
</gene>
<feature type="compositionally biased region" description="Basic and acidic residues" evidence="1">
    <location>
        <begin position="1"/>
        <end position="11"/>
    </location>
</feature>
<dbReference type="EMBL" id="JAUSWL010000017">
    <property type="protein sequence ID" value="MDQ0546735.1"/>
    <property type="molecule type" value="Genomic_DNA"/>
</dbReference>
<evidence type="ECO:0000313" key="3">
    <source>
        <dbReference type="Proteomes" id="UP001223420"/>
    </source>
</evidence>
<name>A0AAJ1WZX6_9HYPH</name>
<dbReference type="AlphaFoldDB" id="A0AAJ1WZX6"/>
<proteinExistence type="predicted"/>
<feature type="region of interest" description="Disordered" evidence="1">
    <location>
        <begin position="1"/>
        <end position="63"/>
    </location>
</feature>
<dbReference type="RefSeq" id="WP_307355862.1">
    <property type="nucleotide sequence ID" value="NZ_JAUSWL010000017.1"/>
</dbReference>
<comment type="caution">
    <text evidence="2">The sequence shown here is derived from an EMBL/GenBank/DDBJ whole genome shotgun (WGS) entry which is preliminary data.</text>
</comment>
<sequence length="63" mass="6491">MIPARHADHAEAAVLPHGQPVAEPERGGMVPGRSAEAREPVPALEEGGVGLLEPAQHLLQGGE</sequence>
<evidence type="ECO:0000256" key="1">
    <source>
        <dbReference type="SAM" id="MobiDB-lite"/>
    </source>
</evidence>
<organism evidence="2 3">
    <name type="scientific">Methylobacterium brachiatum</name>
    <dbReference type="NCBI Taxonomy" id="269660"/>
    <lineage>
        <taxon>Bacteria</taxon>
        <taxon>Pseudomonadati</taxon>
        <taxon>Pseudomonadota</taxon>
        <taxon>Alphaproteobacteria</taxon>
        <taxon>Hyphomicrobiales</taxon>
        <taxon>Methylobacteriaceae</taxon>
        <taxon>Methylobacterium</taxon>
    </lineage>
</organism>
<dbReference type="Proteomes" id="UP001223420">
    <property type="component" value="Unassembled WGS sequence"/>
</dbReference>
<accession>A0AAJ1WZX6</accession>
<reference evidence="2" key="1">
    <citation type="submission" date="2023-07" db="EMBL/GenBank/DDBJ databases">
        <title>Genomic Encyclopedia of Type Strains, Phase IV (KMG-IV): sequencing the most valuable type-strain genomes for metagenomic binning, comparative biology and taxonomic classification.</title>
        <authorList>
            <person name="Goeker M."/>
        </authorList>
    </citation>
    <scope>NUCLEOTIDE SEQUENCE</scope>
    <source>
        <strain evidence="2">DSM 19569</strain>
    </source>
</reference>
<protein>
    <submittedName>
        <fullName evidence="2">Uncharacterized protein</fullName>
    </submittedName>
</protein>